<dbReference type="Pfam" id="PF05235">
    <property type="entry name" value="CHAD"/>
    <property type="match status" value="1"/>
</dbReference>
<reference evidence="2 3" key="1">
    <citation type="submission" date="2018-08" db="EMBL/GenBank/DDBJ databases">
        <title>Fulvimarina sp. 85, whole genome shotgun sequence.</title>
        <authorList>
            <person name="Tuo L."/>
        </authorList>
    </citation>
    <scope>NUCLEOTIDE SEQUENCE [LARGE SCALE GENOMIC DNA]</scope>
    <source>
        <strain evidence="2 3">85</strain>
    </source>
</reference>
<dbReference type="AlphaFoldDB" id="A0A371X815"/>
<dbReference type="PANTHER" id="PTHR39339">
    <property type="entry name" value="SLR1444 PROTEIN"/>
    <property type="match status" value="1"/>
</dbReference>
<evidence type="ECO:0000313" key="2">
    <source>
        <dbReference type="EMBL" id="RFC65338.1"/>
    </source>
</evidence>
<feature type="domain" description="CHAD" evidence="1">
    <location>
        <begin position="8"/>
        <end position="293"/>
    </location>
</feature>
<accession>A0A371X815</accession>
<dbReference type="SMART" id="SM00880">
    <property type="entry name" value="CHAD"/>
    <property type="match status" value="1"/>
</dbReference>
<dbReference type="PROSITE" id="PS51708">
    <property type="entry name" value="CHAD"/>
    <property type="match status" value="1"/>
</dbReference>
<gene>
    <name evidence="2" type="ORF">DYI37_05775</name>
</gene>
<evidence type="ECO:0000259" key="1">
    <source>
        <dbReference type="PROSITE" id="PS51708"/>
    </source>
</evidence>
<dbReference type="Gene3D" id="1.40.20.10">
    <property type="entry name" value="CHAD domain"/>
    <property type="match status" value="1"/>
</dbReference>
<comment type="caution">
    <text evidence="2">The sequence shown here is derived from an EMBL/GenBank/DDBJ whole genome shotgun (WGS) entry which is preliminary data.</text>
</comment>
<evidence type="ECO:0000313" key="3">
    <source>
        <dbReference type="Proteomes" id="UP000264310"/>
    </source>
</evidence>
<dbReference type="PANTHER" id="PTHR39339:SF1">
    <property type="entry name" value="CHAD DOMAIN-CONTAINING PROTEIN"/>
    <property type="match status" value="1"/>
</dbReference>
<dbReference type="OrthoDB" id="9810907at2"/>
<protein>
    <submittedName>
        <fullName evidence="2">CHAD domain-containing protein</fullName>
    </submittedName>
</protein>
<keyword evidence="3" id="KW-1185">Reference proteome</keyword>
<proteinExistence type="predicted"/>
<dbReference type="Proteomes" id="UP000264310">
    <property type="component" value="Unassembled WGS sequence"/>
</dbReference>
<dbReference type="InterPro" id="IPR007899">
    <property type="entry name" value="CHAD_dom"/>
</dbReference>
<sequence length="323" mass="36255">MSYVLSPEKSLDAEVRRVALEQIEKACKALEEIADDPHEAIHDARKVFKKLRGLIRLVKPELKDFYKAQNALFRDTARDLSGTRDKAALVEAMEKLEARFETEPGASDVLTPVWTRLIAERDEAIEAGAGDLPHQIETAFSALAAAKANIETCRFDERARYRPKRDARILASGLATTYGRAFEALKTASASRSAHDLHELRKRVKYHWMHLRLAKPLWPAEFAARIALAKEISDDLGDDHDLAVLTETIAREPEAFGTPEALVEVSALIERRQAELREVGLASARVLLCERPKAMERRVRNLHHLASGRAHQRIELPGTKPKA</sequence>
<organism evidence="2 3">
    <name type="scientific">Fulvimarina endophytica</name>
    <dbReference type="NCBI Taxonomy" id="2293836"/>
    <lineage>
        <taxon>Bacteria</taxon>
        <taxon>Pseudomonadati</taxon>
        <taxon>Pseudomonadota</taxon>
        <taxon>Alphaproteobacteria</taxon>
        <taxon>Hyphomicrobiales</taxon>
        <taxon>Aurantimonadaceae</taxon>
        <taxon>Fulvimarina</taxon>
    </lineage>
</organism>
<dbReference type="RefSeq" id="WP_116682236.1">
    <property type="nucleotide sequence ID" value="NZ_QURL01000002.1"/>
</dbReference>
<name>A0A371X815_9HYPH</name>
<dbReference type="EMBL" id="QURL01000002">
    <property type="protein sequence ID" value="RFC65338.1"/>
    <property type="molecule type" value="Genomic_DNA"/>
</dbReference>
<dbReference type="InterPro" id="IPR038186">
    <property type="entry name" value="CHAD_dom_sf"/>
</dbReference>